<comment type="cofactor">
    <cofactor evidence="1">
        <name>Mg(2+)</name>
        <dbReference type="ChEBI" id="CHEBI:18420"/>
    </cofactor>
</comment>
<accession>A0A175Y9L1</accession>
<evidence type="ECO:0000256" key="1">
    <source>
        <dbReference type="ARBA" id="ARBA00001946"/>
    </source>
</evidence>
<dbReference type="InterPro" id="IPR036965">
    <property type="entry name" value="Terpene_synth_N_sf"/>
</dbReference>
<evidence type="ECO:0000313" key="4">
    <source>
        <dbReference type="Proteomes" id="UP000077755"/>
    </source>
</evidence>
<organism evidence="3 4">
    <name type="scientific">Daucus carota subsp. sativus</name>
    <name type="common">Carrot</name>
    <dbReference type="NCBI Taxonomy" id="79200"/>
    <lineage>
        <taxon>Eukaryota</taxon>
        <taxon>Viridiplantae</taxon>
        <taxon>Streptophyta</taxon>
        <taxon>Embryophyta</taxon>
        <taxon>Tracheophyta</taxon>
        <taxon>Spermatophyta</taxon>
        <taxon>Magnoliopsida</taxon>
        <taxon>eudicotyledons</taxon>
        <taxon>Gunneridae</taxon>
        <taxon>Pentapetalae</taxon>
        <taxon>asterids</taxon>
        <taxon>campanulids</taxon>
        <taxon>Apiales</taxon>
        <taxon>Apiaceae</taxon>
        <taxon>Apioideae</taxon>
        <taxon>Scandiceae</taxon>
        <taxon>Daucinae</taxon>
        <taxon>Daucus</taxon>
        <taxon>Daucus sect. Daucus</taxon>
    </lineage>
</organism>
<reference evidence="3" key="2">
    <citation type="submission" date="2022-03" db="EMBL/GenBank/DDBJ databases">
        <title>Draft title - Genomic analysis of global carrot germplasm unveils the trajectory of domestication and the origin of high carotenoid orange carrot.</title>
        <authorList>
            <person name="Iorizzo M."/>
            <person name="Ellison S."/>
            <person name="Senalik D."/>
            <person name="Macko-Podgorni A."/>
            <person name="Grzebelus D."/>
            <person name="Bostan H."/>
            <person name="Rolling W."/>
            <person name="Curaba J."/>
            <person name="Simon P."/>
        </authorList>
    </citation>
    <scope>NUCLEOTIDE SEQUENCE</scope>
    <source>
        <tissue evidence="3">Leaf</tissue>
    </source>
</reference>
<dbReference type="InterPro" id="IPR008930">
    <property type="entry name" value="Terpenoid_cyclase/PrenylTrfase"/>
</dbReference>
<evidence type="ECO:0000313" key="3">
    <source>
        <dbReference type="EMBL" id="WOG95361.1"/>
    </source>
</evidence>
<proteinExistence type="predicted"/>
<dbReference type="PANTHER" id="PTHR31225:SF252">
    <property type="entry name" value="TERPENE SYNTHASE 12-RELATED"/>
    <property type="match status" value="1"/>
</dbReference>
<keyword evidence="4" id="KW-1185">Reference proteome</keyword>
<dbReference type="GO" id="GO:0016114">
    <property type="term" value="P:terpenoid biosynthetic process"/>
    <property type="evidence" value="ECO:0007669"/>
    <property type="project" value="InterPro"/>
</dbReference>
<dbReference type="InterPro" id="IPR050148">
    <property type="entry name" value="Terpene_synthase-like"/>
</dbReference>
<dbReference type="InterPro" id="IPR001906">
    <property type="entry name" value="Terpene_synth_N"/>
</dbReference>
<sequence length="183" mass="20289">MALQGLFSPFLATAPPRMPLPLARNASKVRSTKPVQCITTPVTTIDRDEGSASRRSANYAPSCFWDYNLVKSLSSNYDEKKYVSQVDELKEDIRGLIHAETDVPLARLELLDSVQRLGLNCLFQEDIKQSIDALCKADSGLDDDLHLTALRFRILREHGYSVSQGLAISGCSIPCSGSHMCWK</sequence>
<dbReference type="Pfam" id="PF01397">
    <property type="entry name" value="Terpene_synth"/>
    <property type="match status" value="1"/>
</dbReference>
<dbReference type="Proteomes" id="UP000077755">
    <property type="component" value="Chromosome 4"/>
</dbReference>
<dbReference type="AlphaFoldDB" id="A0A175Y9L1"/>
<dbReference type="OMA" id="SHGYNIF"/>
<dbReference type="Gramene" id="KZM80117">
    <property type="protein sequence ID" value="KZM80117"/>
    <property type="gene ID" value="DCAR_000278"/>
</dbReference>
<gene>
    <name evidence="3" type="ORF">DCAR_0414676</name>
</gene>
<dbReference type="PANTHER" id="PTHR31225">
    <property type="entry name" value="OS04G0344100 PROTEIN-RELATED"/>
    <property type="match status" value="1"/>
</dbReference>
<protein>
    <submittedName>
        <fullName evidence="3">Uncharacterized protein</fullName>
    </submittedName>
</protein>
<dbReference type="SUPFAM" id="SSF48239">
    <property type="entry name" value="Terpenoid cyclases/Protein prenyltransferases"/>
    <property type="match status" value="1"/>
</dbReference>
<reference evidence="3" key="1">
    <citation type="journal article" date="2016" name="Nat. Genet.">
        <title>A high-quality carrot genome assembly provides new insights into carotenoid accumulation and asterid genome evolution.</title>
        <authorList>
            <person name="Iorizzo M."/>
            <person name="Ellison S."/>
            <person name="Senalik D."/>
            <person name="Zeng P."/>
            <person name="Satapoomin P."/>
            <person name="Huang J."/>
            <person name="Bowman M."/>
            <person name="Iovene M."/>
            <person name="Sanseverino W."/>
            <person name="Cavagnaro P."/>
            <person name="Yildiz M."/>
            <person name="Macko-Podgorni A."/>
            <person name="Moranska E."/>
            <person name="Grzebelus E."/>
            <person name="Grzebelus D."/>
            <person name="Ashrafi H."/>
            <person name="Zheng Z."/>
            <person name="Cheng S."/>
            <person name="Spooner D."/>
            <person name="Van Deynze A."/>
            <person name="Simon P."/>
        </authorList>
    </citation>
    <scope>NUCLEOTIDE SEQUENCE</scope>
    <source>
        <tissue evidence="3">Leaf</tissue>
    </source>
</reference>
<dbReference type="GO" id="GO:0010333">
    <property type="term" value="F:terpene synthase activity"/>
    <property type="evidence" value="ECO:0007669"/>
    <property type="project" value="InterPro"/>
</dbReference>
<dbReference type="EMBL" id="CP093346">
    <property type="protein sequence ID" value="WOG95361.1"/>
    <property type="molecule type" value="Genomic_DNA"/>
</dbReference>
<dbReference type="Gene3D" id="1.50.10.130">
    <property type="entry name" value="Terpene synthase, N-terminal domain"/>
    <property type="match status" value="1"/>
</dbReference>
<evidence type="ECO:0000256" key="2">
    <source>
        <dbReference type="ARBA" id="ARBA00022842"/>
    </source>
</evidence>
<keyword evidence="2" id="KW-0460">Magnesium</keyword>
<name>A0A175Y9L1_DAUCS</name>